<dbReference type="EMBL" id="JAVDWQ010000005">
    <property type="protein sequence ID" value="MDR7209977.1"/>
    <property type="molecule type" value="Genomic_DNA"/>
</dbReference>
<keyword evidence="2" id="KW-1185">Reference proteome</keyword>
<reference evidence="1 2" key="1">
    <citation type="submission" date="2023-07" db="EMBL/GenBank/DDBJ databases">
        <title>Sorghum-associated microbial communities from plants grown in Nebraska, USA.</title>
        <authorList>
            <person name="Schachtman D."/>
        </authorList>
    </citation>
    <scope>NUCLEOTIDE SEQUENCE [LARGE SCALE GENOMIC DNA]</scope>
    <source>
        <strain evidence="1 2">4129</strain>
    </source>
</reference>
<proteinExistence type="predicted"/>
<name>A0ABU1Y6W6_9FLAO</name>
<evidence type="ECO:0000313" key="1">
    <source>
        <dbReference type="EMBL" id="MDR7209977.1"/>
    </source>
</evidence>
<comment type="caution">
    <text evidence="1">The sequence shown here is derived from an EMBL/GenBank/DDBJ whole genome shotgun (WGS) entry which is preliminary data.</text>
</comment>
<sequence length="58" mass="6761">MYAPYGVAIKKDLIFELGGRPIIYGLPEEKEYLHESIVWRFESAPLHKRIRSLSLICI</sequence>
<organism evidence="1 2">
    <name type="scientific">Flavobacterium piscis</name>
    <dbReference type="NCBI Taxonomy" id="1114874"/>
    <lineage>
        <taxon>Bacteria</taxon>
        <taxon>Pseudomonadati</taxon>
        <taxon>Bacteroidota</taxon>
        <taxon>Flavobacteriia</taxon>
        <taxon>Flavobacteriales</taxon>
        <taxon>Flavobacteriaceae</taxon>
        <taxon>Flavobacterium</taxon>
    </lineage>
</organism>
<gene>
    <name evidence="1" type="ORF">J2W48_001916</name>
</gene>
<dbReference type="Proteomes" id="UP001269081">
    <property type="component" value="Unassembled WGS sequence"/>
</dbReference>
<protein>
    <submittedName>
        <fullName evidence="1">Uncharacterized protein</fullName>
    </submittedName>
</protein>
<accession>A0ABU1Y6W6</accession>
<evidence type="ECO:0000313" key="2">
    <source>
        <dbReference type="Proteomes" id="UP001269081"/>
    </source>
</evidence>